<keyword evidence="2 5" id="KW-0547">Nucleotide-binding</keyword>
<dbReference type="Gene3D" id="3.90.1300.10">
    <property type="entry name" value="Amidase signature (AS) domain"/>
    <property type="match status" value="1"/>
</dbReference>
<name>A0A1F5T187_9BACT</name>
<evidence type="ECO:0000313" key="7">
    <source>
        <dbReference type="EMBL" id="OGF32231.1"/>
    </source>
</evidence>
<comment type="catalytic activity">
    <reaction evidence="5">
        <text>L-glutamyl-tRNA(Gln) + L-glutamine + ATP + H2O = L-glutaminyl-tRNA(Gln) + L-glutamate + ADP + phosphate + H(+)</text>
        <dbReference type="Rhea" id="RHEA:17521"/>
        <dbReference type="Rhea" id="RHEA-COMP:9681"/>
        <dbReference type="Rhea" id="RHEA-COMP:9684"/>
        <dbReference type="ChEBI" id="CHEBI:15377"/>
        <dbReference type="ChEBI" id="CHEBI:15378"/>
        <dbReference type="ChEBI" id="CHEBI:29985"/>
        <dbReference type="ChEBI" id="CHEBI:30616"/>
        <dbReference type="ChEBI" id="CHEBI:43474"/>
        <dbReference type="ChEBI" id="CHEBI:58359"/>
        <dbReference type="ChEBI" id="CHEBI:78520"/>
        <dbReference type="ChEBI" id="CHEBI:78521"/>
        <dbReference type="ChEBI" id="CHEBI:456216"/>
        <dbReference type="EC" id="6.3.5.7"/>
    </reaction>
</comment>
<dbReference type="GO" id="GO:0005524">
    <property type="term" value="F:ATP binding"/>
    <property type="evidence" value="ECO:0007669"/>
    <property type="project" value="UniProtKB-KW"/>
</dbReference>
<dbReference type="EC" id="6.3.5.7" evidence="5"/>
<evidence type="ECO:0000313" key="8">
    <source>
        <dbReference type="Proteomes" id="UP000179001"/>
    </source>
</evidence>
<keyword evidence="4 5" id="KW-0648">Protein biosynthesis</keyword>
<dbReference type="PANTHER" id="PTHR11895">
    <property type="entry name" value="TRANSAMIDASE"/>
    <property type="match status" value="1"/>
</dbReference>
<organism evidence="7 8">
    <name type="scientific">Candidatus Falkowbacteria bacterium RIFOXYC2_FULL_36_12</name>
    <dbReference type="NCBI Taxonomy" id="1798002"/>
    <lineage>
        <taxon>Bacteria</taxon>
        <taxon>Candidatus Falkowiibacteriota</taxon>
    </lineage>
</organism>
<dbReference type="Pfam" id="PF01425">
    <property type="entry name" value="Amidase"/>
    <property type="match status" value="1"/>
</dbReference>
<keyword evidence="3 5" id="KW-0067">ATP-binding</keyword>
<dbReference type="GO" id="GO:0030956">
    <property type="term" value="C:glutamyl-tRNA(Gln) amidotransferase complex"/>
    <property type="evidence" value="ECO:0007669"/>
    <property type="project" value="InterPro"/>
</dbReference>
<dbReference type="AlphaFoldDB" id="A0A1F5T187"/>
<protein>
    <recommendedName>
        <fullName evidence="5">Glutamyl-tRNA(Gln) amidotransferase subunit A</fullName>
        <shortName evidence="5">Glu-ADT subunit A</shortName>
        <ecNumber evidence="5">6.3.5.7</ecNumber>
    </recommendedName>
</protein>
<evidence type="ECO:0000256" key="5">
    <source>
        <dbReference type="HAMAP-Rule" id="MF_00120"/>
    </source>
</evidence>
<dbReference type="GO" id="GO:0016740">
    <property type="term" value="F:transferase activity"/>
    <property type="evidence" value="ECO:0007669"/>
    <property type="project" value="UniProtKB-KW"/>
</dbReference>
<comment type="function">
    <text evidence="5">Allows the formation of correctly charged Gln-tRNA(Gln) through the transamidation of misacylated Glu-tRNA(Gln) in organisms which lack glutaminyl-tRNA synthetase. The reaction takes place in the presence of glutamine and ATP through an activated gamma-phospho-Glu-tRNA(Gln).</text>
</comment>
<dbReference type="STRING" id="1798002.A2478_02810"/>
<evidence type="ECO:0000259" key="6">
    <source>
        <dbReference type="Pfam" id="PF01425"/>
    </source>
</evidence>
<dbReference type="SUPFAM" id="SSF75304">
    <property type="entry name" value="Amidase signature (AS) enzymes"/>
    <property type="match status" value="1"/>
</dbReference>
<dbReference type="InterPro" id="IPR023631">
    <property type="entry name" value="Amidase_dom"/>
</dbReference>
<dbReference type="InterPro" id="IPR004412">
    <property type="entry name" value="GatA"/>
</dbReference>
<feature type="active site" description="Charge relay system" evidence="5">
    <location>
        <position position="153"/>
    </location>
</feature>
<reference evidence="7 8" key="1">
    <citation type="journal article" date="2016" name="Nat. Commun.">
        <title>Thousands of microbial genomes shed light on interconnected biogeochemical processes in an aquifer system.</title>
        <authorList>
            <person name="Anantharaman K."/>
            <person name="Brown C.T."/>
            <person name="Hug L.A."/>
            <person name="Sharon I."/>
            <person name="Castelle C.J."/>
            <person name="Probst A.J."/>
            <person name="Thomas B.C."/>
            <person name="Singh A."/>
            <person name="Wilkins M.J."/>
            <person name="Karaoz U."/>
            <person name="Brodie E.L."/>
            <person name="Williams K.H."/>
            <person name="Hubbard S.S."/>
            <person name="Banfield J.F."/>
        </authorList>
    </citation>
    <scope>NUCLEOTIDE SEQUENCE [LARGE SCALE GENOMIC DNA]</scope>
</reference>
<dbReference type="GO" id="GO:0050567">
    <property type="term" value="F:glutaminyl-tRNA synthase (glutamine-hydrolyzing) activity"/>
    <property type="evidence" value="ECO:0007669"/>
    <property type="project" value="UniProtKB-UniRule"/>
</dbReference>
<evidence type="ECO:0000256" key="2">
    <source>
        <dbReference type="ARBA" id="ARBA00022741"/>
    </source>
</evidence>
<gene>
    <name evidence="5 7" type="primary">gatA</name>
    <name evidence="7" type="ORF">A2478_02810</name>
</gene>
<evidence type="ECO:0000256" key="3">
    <source>
        <dbReference type="ARBA" id="ARBA00022840"/>
    </source>
</evidence>
<dbReference type="PANTHER" id="PTHR11895:SF151">
    <property type="entry name" value="GLUTAMYL-TRNA(GLN) AMIDOTRANSFERASE SUBUNIT A"/>
    <property type="match status" value="1"/>
</dbReference>
<feature type="active site" description="Charge relay system" evidence="5">
    <location>
        <position position="78"/>
    </location>
</feature>
<evidence type="ECO:0000256" key="1">
    <source>
        <dbReference type="ARBA" id="ARBA00022598"/>
    </source>
</evidence>
<dbReference type="GO" id="GO:0006412">
    <property type="term" value="P:translation"/>
    <property type="evidence" value="ECO:0007669"/>
    <property type="project" value="UniProtKB-UniRule"/>
</dbReference>
<comment type="caution">
    <text evidence="7">The sequence shown here is derived from an EMBL/GenBank/DDBJ whole genome shotgun (WGS) entry which is preliminary data.</text>
</comment>
<sequence>MLKKYTIKEVHEGLMQGRFTCEDLTLFFLQRIKNRNKEINAFISITENLALRQAKKVDEKIATGVKIGLLEGVPCAIKDNILVKDELATAGSRILENYIASYDATVVEKLKQAGAVILGKTNMDEFAMGGSGETSSFGPTKNPVDLTKVPGGSSSGSAAAVRDNLCVFALGSDTGGSIRQPASFCGLVGLKPTYGRVSRYGLMAMASSFDQIGHITNCAEDSAIVLKTISGLDKKDSTSIDRADDYLTDINKPLAGLKVGLPAEYFIKGMDEEVERIVLQAVNKLRDLGAEVKEISLAYSKYALSTYYILMPAEVSSNLARFDGVRYGFRADGGNLEEMYLKTRTHGFGDEVKRRIMLGTYVLSAGYADQYYKQAQKLRTKIKKDFEVAFKEVDIIVTPTTPSVAFDLGEKFDDPLTMYLADIFTVSVNVAGLPAISLPVGLKGDLPIGMQIIGKYFAESEILNVSNILEQNL</sequence>
<accession>A0A1F5T187</accession>
<keyword evidence="7" id="KW-0808">Transferase</keyword>
<dbReference type="HAMAP" id="MF_00120">
    <property type="entry name" value="GatA"/>
    <property type="match status" value="1"/>
</dbReference>
<dbReference type="InterPro" id="IPR000120">
    <property type="entry name" value="Amidase"/>
</dbReference>
<proteinExistence type="inferred from homology"/>
<comment type="subunit">
    <text evidence="5">Heterotrimer of A, B and C subunits.</text>
</comment>
<dbReference type="EMBL" id="MFGJ01000006">
    <property type="protein sequence ID" value="OGF32231.1"/>
    <property type="molecule type" value="Genomic_DNA"/>
</dbReference>
<feature type="active site" description="Acyl-ester intermediate" evidence="5">
    <location>
        <position position="177"/>
    </location>
</feature>
<evidence type="ECO:0000256" key="4">
    <source>
        <dbReference type="ARBA" id="ARBA00022917"/>
    </source>
</evidence>
<feature type="domain" description="Amidase" evidence="6">
    <location>
        <begin position="23"/>
        <end position="463"/>
    </location>
</feature>
<comment type="similarity">
    <text evidence="5">Belongs to the amidase family. GatA subfamily.</text>
</comment>
<dbReference type="NCBIfam" id="TIGR00132">
    <property type="entry name" value="gatA"/>
    <property type="match status" value="1"/>
</dbReference>
<dbReference type="Proteomes" id="UP000179001">
    <property type="component" value="Unassembled WGS sequence"/>
</dbReference>
<keyword evidence="1 5" id="KW-0436">Ligase</keyword>
<dbReference type="InterPro" id="IPR036928">
    <property type="entry name" value="AS_sf"/>
</dbReference>